<keyword evidence="2" id="KW-1185">Reference proteome</keyword>
<proteinExistence type="predicted"/>
<dbReference type="AlphaFoldDB" id="A0A517M5W9"/>
<reference evidence="1 2" key="1">
    <citation type="submission" date="2019-02" db="EMBL/GenBank/DDBJ databases">
        <title>Deep-cultivation of Planctomycetes and their phenomic and genomic characterization uncovers novel biology.</title>
        <authorList>
            <person name="Wiegand S."/>
            <person name="Jogler M."/>
            <person name="Boedeker C."/>
            <person name="Pinto D."/>
            <person name="Vollmers J."/>
            <person name="Rivas-Marin E."/>
            <person name="Kohn T."/>
            <person name="Peeters S.H."/>
            <person name="Heuer A."/>
            <person name="Rast P."/>
            <person name="Oberbeckmann S."/>
            <person name="Bunk B."/>
            <person name="Jeske O."/>
            <person name="Meyerdierks A."/>
            <person name="Storesund J.E."/>
            <person name="Kallscheuer N."/>
            <person name="Luecker S."/>
            <person name="Lage O.M."/>
            <person name="Pohl T."/>
            <person name="Merkel B.J."/>
            <person name="Hornburger P."/>
            <person name="Mueller R.-W."/>
            <person name="Bruemmer F."/>
            <person name="Labrenz M."/>
            <person name="Spormann A.M."/>
            <person name="Op den Camp H."/>
            <person name="Overmann J."/>
            <person name="Amann R."/>
            <person name="Jetten M.S.M."/>
            <person name="Mascher T."/>
            <person name="Medema M.H."/>
            <person name="Devos D.P."/>
            <person name="Kaster A.-K."/>
            <person name="Ovreas L."/>
            <person name="Rohde M."/>
            <person name="Galperin M.Y."/>
            <person name="Jogler C."/>
        </authorList>
    </citation>
    <scope>NUCLEOTIDE SEQUENCE [LARGE SCALE GENOMIC DNA]</scope>
    <source>
        <strain evidence="1 2">EC9</strain>
    </source>
</reference>
<dbReference type="OrthoDB" id="281179at2"/>
<dbReference type="Proteomes" id="UP000319557">
    <property type="component" value="Chromosome"/>
</dbReference>
<dbReference type="PROSITE" id="PS51257">
    <property type="entry name" value="PROKAR_LIPOPROTEIN"/>
    <property type="match status" value="1"/>
</dbReference>
<dbReference type="SUPFAM" id="SSF49478">
    <property type="entry name" value="Cna protein B-type domain"/>
    <property type="match status" value="1"/>
</dbReference>
<name>A0A517M5W9_9BACT</name>
<sequence length="153" mass="16438">MFRHTFYCLLVTLGLATFSGCERGPLENPNWPQRYPAAGTVSYQGKPIEGADVTFTNTTAGSTGTGKTDADGKFQLTTYVENDGVVAGEHIVAIRRVDVVDNTPADVDLSAGGEAVPPTITWIIPEKYSNSAKSGLTATISETERNEFTFDLE</sequence>
<evidence type="ECO:0008006" key="3">
    <source>
        <dbReference type="Google" id="ProtNLM"/>
    </source>
</evidence>
<organism evidence="1 2">
    <name type="scientific">Rosistilla ulvae</name>
    <dbReference type="NCBI Taxonomy" id="1930277"/>
    <lineage>
        <taxon>Bacteria</taxon>
        <taxon>Pseudomonadati</taxon>
        <taxon>Planctomycetota</taxon>
        <taxon>Planctomycetia</taxon>
        <taxon>Pirellulales</taxon>
        <taxon>Pirellulaceae</taxon>
        <taxon>Rosistilla</taxon>
    </lineage>
</organism>
<evidence type="ECO:0000313" key="2">
    <source>
        <dbReference type="Proteomes" id="UP000319557"/>
    </source>
</evidence>
<evidence type="ECO:0000313" key="1">
    <source>
        <dbReference type="EMBL" id="QDS90256.1"/>
    </source>
</evidence>
<dbReference type="RefSeq" id="WP_145348100.1">
    <property type="nucleotide sequence ID" value="NZ_CP036261.1"/>
</dbReference>
<gene>
    <name evidence="1" type="ORF">EC9_44630</name>
</gene>
<dbReference type="KEGG" id="ruv:EC9_44630"/>
<dbReference type="EMBL" id="CP036261">
    <property type="protein sequence ID" value="QDS90256.1"/>
    <property type="molecule type" value="Genomic_DNA"/>
</dbReference>
<accession>A0A517M5W9</accession>
<protein>
    <recommendedName>
        <fullName evidence="3">Carboxypeptidase regulatory-like domain-containing protein</fullName>
    </recommendedName>
</protein>